<gene>
    <name evidence="1" type="ORF">Ana3638_12780</name>
</gene>
<sequence length="87" mass="10258">MNYINATKILPEYLIKELQEYVQGDYLYIPVKEGKHKEWGELSGCKAAILTRNKEIIMEYQNGITVDELSEKYFLSTHAIRKILYQK</sequence>
<dbReference type="EMBL" id="CP048000">
    <property type="protein sequence ID" value="QHQ61543.1"/>
    <property type="molecule type" value="Genomic_DNA"/>
</dbReference>
<accession>A0A6P1TM61</accession>
<name>A0A6P1TM61_9FIRM</name>
<dbReference type="Proteomes" id="UP000464314">
    <property type="component" value="Chromosome"/>
</dbReference>
<dbReference type="SUPFAM" id="SSF46689">
    <property type="entry name" value="Homeodomain-like"/>
    <property type="match status" value="1"/>
</dbReference>
<dbReference type="AlphaFoldDB" id="A0A6P1TM61"/>
<organism evidence="1 2">
    <name type="scientific">Anaerocolumna sedimenticola</name>
    <dbReference type="NCBI Taxonomy" id="2696063"/>
    <lineage>
        <taxon>Bacteria</taxon>
        <taxon>Bacillati</taxon>
        <taxon>Bacillota</taxon>
        <taxon>Clostridia</taxon>
        <taxon>Lachnospirales</taxon>
        <taxon>Lachnospiraceae</taxon>
        <taxon>Anaerocolumna</taxon>
    </lineage>
</organism>
<keyword evidence="2" id="KW-1185">Reference proteome</keyword>
<reference evidence="1 2" key="1">
    <citation type="submission" date="2020-01" db="EMBL/GenBank/DDBJ databases">
        <title>Genome analysis of Anaerocolumna sp. CBA3638.</title>
        <authorList>
            <person name="Kim J."/>
            <person name="Roh S.W."/>
        </authorList>
    </citation>
    <scope>NUCLEOTIDE SEQUENCE [LARGE SCALE GENOMIC DNA]</scope>
    <source>
        <strain evidence="1 2">CBA3638</strain>
    </source>
</reference>
<dbReference type="RefSeq" id="WP_161838368.1">
    <property type="nucleotide sequence ID" value="NZ_CP048000.1"/>
</dbReference>
<dbReference type="Gene3D" id="1.10.10.60">
    <property type="entry name" value="Homeodomain-like"/>
    <property type="match status" value="1"/>
</dbReference>
<dbReference type="PANTHER" id="PTHR37812:SF1">
    <property type="entry name" value="MU-LIKE PROPHAGE FLUMU PROTEIN C"/>
    <property type="match status" value="1"/>
</dbReference>
<dbReference type="InterPro" id="IPR009057">
    <property type="entry name" value="Homeodomain-like_sf"/>
</dbReference>
<evidence type="ECO:0000313" key="2">
    <source>
        <dbReference type="Proteomes" id="UP000464314"/>
    </source>
</evidence>
<dbReference type="InterPro" id="IPR052411">
    <property type="entry name" value="c-mor_Regulatory_Protein"/>
</dbReference>
<dbReference type="KEGG" id="anr:Ana3638_12780"/>
<protein>
    <recommendedName>
        <fullName evidence="3">Mor transcription activator domain-containing protein</fullName>
    </recommendedName>
</protein>
<proteinExistence type="predicted"/>
<dbReference type="PANTHER" id="PTHR37812">
    <property type="entry name" value="MU-LIKE PROPHAGE FLUMU PROTEIN C"/>
    <property type="match status" value="1"/>
</dbReference>
<dbReference type="InterPro" id="IPR049739">
    <property type="entry name" value="YraL-like"/>
</dbReference>
<dbReference type="NCBIfam" id="NF040785">
    <property type="entry name" value="CD3324_fam"/>
    <property type="match status" value="1"/>
</dbReference>
<evidence type="ECO:0008006" key="3">
    <source>
        <dbReference type="Google" id="ProtNLM"/>
    </source>
</evidence>
<evidence type="ECO:0000313" key="1">
    <source>
        <dbReference type="EMBL" id="QHQ61543.1"/>
    </source>
</evidence>